<dbReference type="PANTHER" id="PTHR36052:SF1">
    <property type="entry name" value="EXCITATORY AMINO ACID TRANSPORTER"/>
    <property type="match status" value="1"/>
</dbReference>
<evidence type="ECO:0000313" key="1">
    <source>
        <dbReference type="EMBL" id="MCL7023716.1"/>
    </source>
</evidence>
<keyword evidence="2" id="KW-1185">Reference proteome</keyword>
<proteinExistence type="predicted"/>
<gene>
    <name evidence="1" type="ORF">MKW94_001716</name>
</gene>
<name>A0AA41RSU1_PAPNU</name>
<protein>
    <submittedName>
        <fullName evidence="1">Uncharacterized protein</fullName>
    </submittedName>
</protein>
<organism evidence="1 2">
    <name type="scientific">Papaver nudicaule</name>
    <name type="common">Iceland poppy</name>
    <dbReference type="NCBI Taxonomy" id="74823"/>
    <lineage>
        <taxon>Eukaryota</taxon>
        <taxon>Viridiplantae</taxon>
        <taxon>Streptophyta</taxon>
        <taxon>Embryophyta</taxon>
        <taxon>Tracheophyta</taxon>
        <taxon>Spermatophyta</taxon>
        <taxon>Magnoliopsida</taxon>
        <taxon>Ranunculales</taxon>
        <taxon>Papaveraceae</taxon>
        <taxon>Papaveroideae</taxon>
        <taxon>Papaver</taxon>
    </lineage>
</organism>
<dbReference type="EMBL" id="JAJJMA010025590">
    <property type="protein sequence ID" value="MCL7023716.1"/>
    <property type="molecule type" value="Genomic_DNA"/>
</dbReference>
<dbReference type="Proteomes" id="UP001177140">
    <property type="component" value="Unassembled WGS sequence"/>
</dbReference>
<evidence type="ECO:0000313" key="2">
    <source>
        <dbReference type="Proteomes" id="UP001177140"/>
    </source>
</evidence>
<dbReference type="AlphaFoldDB" id="A0AA41RSU1"/>
<accession>A0AA41RSU1</accession>
<dbReference type="PANTHER" id="PTHR36052">
    <property type="entry name" value="EXCITATORY AMINO ACID TRANSPORTER"/>
    <property type="match status" value="1"/>
</dbReference>
<comment type="caution">
    <text evidence="1">The sequence shown here is derived from an EMBL/GenBank/DDBJ whole genome shotgun (WGS) entry which is preliminary data.</text>
</comment>
<sequence length="53" mass="6227">MRHPWKHVLGMGLGSVVVNQLVKWDTQLQVDLNKMLDKAKAADERRYFDEDED</sequence>
<reference evidence="1" key="1">
    <citation type="submission" date="2022-03" db="EMBL/GenBank/DDBJ databases">
        <title>A functionally conserved STORR gene fusion in Papaver species that diverged 16.8 million years ago.</title>
        <authorList>
            <person name="Catania T."/>
        </authorList>
    </citation>
    <scope>NUCLEOTIDE SEQUENCE</scope>
    <source>
        <strain evidence="1">S-191538</strain>
    </source>
</reference>